<evidence type="ECO:0000313" key="2">
    <source>
        <dbReference type="EMBL" id="GFH17184.1"/>
    </source>
</evidence>
<comment type="caution">
    <text evidence="2">The sequence shown here is derived from an EMBL/GenBank/DDBJ whole genome shotgun (WGS) entry which is preliminary data.</text>
</comment>
<feature type="domain" description="Conserved oligomeric Golgi complex subunit 5 helical" evidence="1">
    <location>
        <begin position="30"/>
        <end position="242"/>
    </location>
</feature>
<protein>
    <recommendedName>
        <fullName evidence="1">Conserved oligomeric Golgi complex subunit 5 helical domain-containing protein</fullName>
    </recommendedName>
</protein>
<dbReference type="GO" id="GO:0017119">
    <property type="term" value="C:Golgi transport complex"/>
    <property type="evidence" value="ECO:0007669"/>
    <property type="project" value="InterPro"/>
</dbReference>
<keyword evidence="3" id="KW-1185">Reference proteome</keyword>
<dbReference type="GO" id="GO:0006891">
    <property type="term" value="P:intra-Golgi vesicle-mediated transport"/>
    <property type="evidence" value="ECO:0007669"/>
    <property type="project" value="InterPro"/>
</dbReference>
<organism evidence="2 3">
    <name type="scientific">Haematococcus lacustris</name>
    <name type="common">Green alga</name>
    <name type="synonym">Haematococcus pluvialis</name>
    <dbReference type="NCBI Taxonomy" id="44745"/>
    <lineage>
        <taxon>Eukaryota</taxon>
        <taxon>Viridiplantae</taxon>
        <taxon>Chlorophyta</taxon>
        <taxon>core chlorophytes</taxon>
        <taxon>Chlorophyceae</taxon>
        <taxon>CS clade</taxon>
        <taxon>Chlamydomonadales</taxon>
        <taxon>Haematococcaceae</taxon>
        <taxon>Haematococcus</taxon>
    </lineage>
</organism>
<name>A0A699ZE80_HAELA</name>
<dbReference type="PANTHER" id="PTHR13228:SF3">
    <property type="entry name" value="CONSERVED OLIGOMERIC GOLGI COMPLEX SUBUNIT 5"/>
    <property type="match status" value="1"/>
</dbReference>
<dbReference type="PANTHER" id="PTHR13228">
    <property type="entry name" value="CONSERVED OLIGOMERIC GOLGI COMPLEX COMPONENT 5"/>
    <property type="match status" value="1"/>
</dbReference>
<dbReference type="Proteomes" id="UP000485058">
    <property type="component" value="Unassembled WGS sequence"/>
</dbReference>
<dbReference type="InterPro" id="IPR048485">
    <property type="entry name" value="COG5_helical"/>
</dbReference>
<proteinExistence type="predicted"/>
<gene>
    <name evidence="2" type="ORF">HaLaN_13759</name>
</gene>
<accession>A0A699ZE80</accession>
<evidence type="ECO:0000313" key="3">
    <source>
        <dbReference type="Proteomes" id="UP000485058"/>
    </source>
</evidence>
<dbReference type="Pfam" id="PF20649">
    <property type="entry name" value="COG5_C"/>
    <property type="match status" value="1"/>
</dbReference>
<sequence length="577" mass="60942">MTAPTSTLDLPKAAKLITDIKAVDAGMDFTNIDVVVEDTAFIQAAAATVQEQAKAALDEGMECMSQAKVGSALQVFFNLDQLSQAVDSLLAQHLQQLDKAARSSLDPRHLGGGPGAAVATAGLLGAAARGPTAAQPGAGASWQEKLWGGLREMADSLVHSASCVWHLQRVAAKKRDPLSHVCFLDVLVAPDQDLLCSRFWDEAVRVLAEVFAATAKPSTKAGFVRDALVAGYPKLAQLLETSFQKLLNETSVKGVMPAVTPDQLEQLLASTAPLQAAYLASCLNRMSEAVTQAFPGGPRSLSSLTDVQKCIGVLHEELKAGSSCSMLAALVAGTAGKALALLAEKAEYMAASGPDVRALSLGQPANAAQQRNIGLCSQLQEAVAVELVAPLFRAVVEKVEDGLAKMHRVDFGPEGLAAAQHGGAEGDVTLTSPHITEVVALITHFRAEFLSRFVPAPSPAVPSCGTVLAERMAARTLVFFVRHASLWPVRAQVRPLGQAGKLQMAKDMAELQMAVGASLYPLEQLHQPYRVLKAFRSLMFSQPDAVLVSPLLRELPPSIVVHHLFGRQVATGLGPAH</sequence>
<dbReference type="EMBL" id="BLLF01001109">
    <property type="protein sequence ID" value="GFH17184.1"/>
    <property type="molecule type" value="Genomic_DNA"/>
</dbReference>
<reference evidence="2 3" key="1">
    <citation type="submission" date="2020-02" db="EMBL/GenBank/DDBJ databases">
        <title>Draft genome sequence of Haematococcus lacustris strain NIES-144.</title>
        <authorList>
            <person name="Morimoto D."/>
            <person name="Nakagawa S."/>
            <person name="Yoshida T."/>
            <person name="Sawayama S."/>
        </authorList>
    </citation>
    <scope>NUCLEOTIDE SEQUENCE [LARGE SCALE GENOMIC DNA]</scope>
    <source>
        <strain evidence="2 3">NIES-144</strain>
    </source>
</reference>
<evidence type="ECO:0000259" key="1">
    <source>
        <dbReference type="Pfam" id="PF20649"/>
    </source>
</evidence>
<dbReference type="AlphaFoldDB" id="A0A699ZE80"/>
<dbReference type="InterPro" id="IPR019465">
    <property type="entry name" value="Cog5"/>
</dbReference>